<keyword evidence="2" id="KW-1185">Reference proteome</keyword>
<evidence type="ECO:0000313" key="2">
    <source>
        <dbReference type="Proteomes" id="UP000823388"/>
    </source>
</evidence>
<dbReference type="Proteomes" id="UP000823388">
    <property type="component" value="Chromosome 9N"/>
</dbReference>
<protein>
    <submittedName>
        <fullName evidence="1">Uncharacterized protein</fullName>
    </submittedName>
</protein>
<gene>
    <name evidence="1" type="ORF">PVAP13_9NG179273</name>
</gene>
<sequence length="103" mass="11351">MSGWERSTYAGVSPGCGKSLAEVRCSLFFPPPSTSTYRWKNTAIQRQRPSACSLAWNLSIGPCSDLEVMICREVAGICTIVSKKRELQKQGMSAFILDATKKM</sequence>
<reference evidence="1" key="1">
    <citation type="submission" date="2020-05" db="EMBL/GenBank/DDBJ databases">
        <title>WGS assembly of Panicum virgatum.</title>
        <authorList>
            <person name="Lovell J.T."/>
            <person name="Jenkins J."/>
            <person name="Shu S."/>
            <person name="Juenger T.E."/>
            <person name="Schmutz J."/>
        </authorList>
    </citation>
    <scope>NUCLEOTIDE SEQUENCE</scope>
    <source>
        <strain evidence="1">AP13</strain>
    </source>
</reference>
<organism evidence="1 2">
    <name type="scientific">Panicum virgatum</name>
    <name type="common">Blackwell switchgrass</name>
    <dbReference type="NCBI Taxonomy" id="38727"/>
    <lineage>
        <taxon>Eukaryota</taxon>
        <taxon>Viridiplantae</taxon>
        <taxon>Streptophyta</taxon>
        <taxon>Embryophyta</taxon>
        <taxon>Tracheophyta</taxon>
        <taxon>Spermatophyta</taxon>
        <taxon>Magnoliopsida</taxon>
        <taxon>Liliopsida</taxon>
        <taxon>Poales</taxon>
        <taxon>Poaceae</taxon>
        <taxon>PACMAD clade</taxon>
        <taxon>Panicoideae</taxon>
        <taxon>Panicodae</taxon>
        <taxon>Paniceae</taxon>
        <taxon>Panicinae</taxon>
        <taxon>Panicum</taxon>
        <taxon>Panicum sect. Hiantes</taxon>
    </lineage>
</organism>
<comment type="caution">
    <text evidence="1">The sequence shown here is derived from an EMBL/GenBank/DDBJ whole genome shotgun (WGS) entry which is preliminary data.</text>
</comment>
<proteinExistence type="predicted"/>
<name>A0A8T0MLV1_PANVG</name>
<dbReference type="AlphaFoldDB" id="A0A8T0MLV1"/>
<evidence type="ECO:0000313" key="1">
    <source>
        <dbReference type="EMBL" id="KAG2536299.1"/>
    </source>
</evidence>
<accession>A0A8T0MLV1</accession>
<dbReference type="EMBL" id="CM029054">
    <property type="protein sequence ID" value="KAG2536299.1"/>
    <property type="molecule type" value="Genomic_DNA"/>
</dbReference>